<gene>
    <name evidence="1" type="ORF">M0L20_16795</name>
</gene>
<accession>A0ABT0HN17</accession>
<comment type="caution">
    <text evidence="1">The sequence shown here is derived from an EMBL/GenBank/DDBJ whole genome shotgun (WGS) entry which is preliminary data.</text>
</comment>
<evidence type="ECO:0008006" key="3">
    <source>
        <dbReference type="Google" id="ProtNLM"/>
    </source>
</evidence>
<organism evidence="1 2">
    <name type="scientific">Spirosoma liriopis</name>
    <dbReference type="NCBI Taxonomy" id="2937440"/>
    <lineage>
        <taxon>Bacteria</taxon>
        <taxon>Pseudomonadati</taxon>
        <taxon>Bacteroidota</taxon>
        <taxon>Cytophagia</taxon>
        <taxon>Cytophagales</taxon>
        <taxon>Cytophagaceae</taxon>
        <taxon>Spirosoma</taxon>
    </lineage>
</organism>
<evidence type="ECO:0000313" key="2">
    <source>
        <dbReference type="Proteomes" id="UP001202180"/>
    </source>
</evidence>
<evidence type="ECO:0000313" key="1">
    <source>
        <dbReference type="EMBL" id="MCK8493527.1"/>
    </source>
</evidence>
<protein>
    <recommendedName>
        <fullName evidence="3">DUF1425 domain-containing protein</fullName>
    </recommendedName>
</protein>
<dbReference type="Proteomes" id="UP001202180">
    <property type="component" value="Unassembled WGS sequence"/>
</dbReference>
<name>A0ABT0HN17_9BACT</name>
<reference evidence="1 2" key="1">
    <citation type="submission" date="2022-04" db="EMBL/GenBank/DDBJ databases">
        <title>Spirosoma sp. strain RP8 genome sequencing and assembly.</title>
        <authorList>
            <person name="Jung Y."/>
        </authorList>
    </citation>
    <scope>NUCLEOTIDE SEQUENCE [LARGE SCALE GENOMIC DNA]</scope>
    <source>
        <strain evidence="1 2">RP8</strain>
    </source>
</reference>
<dbReference type="RefSeq" id="WP_248478120.1">
    <property type="nucleotide sequence ID" value="NZ_JALPRF010000003.1"/>
</dbReference>
<sequence length="128" mass="14576">MRLLLLLLLGFVSACQSDKPNSTAAVNASRDLLIDRVFWQPEQNQSQHTQVNQHKFAITNTSLQTGYHRITVRFDYYDQHYHWLDSAIYTVNQSIEPRSAIRIDSVQTGKANPATRSATVTVLRAESE</sequence>
<dbReference type="PROSITE" id="PS51257">
    <property type="entry name" value="PROKAR_LIPOPROTEIN"/>
    <property type="match status" value="1"/>
</dbReference>
<dbReference type="EMBL" id="JALPRF010000003">
    <property type="protein sequence ID" value="MCK8493527.1"/>
    <property type="molecule type" value="Genomic_DNA"/>
</dbReference>
<proteinExistence type="predicted"/>
<keyword evidence="2" id="KW-1185">Reference proteome</keyword>